<dbReference type="InterPro" id="IPR008928">
    <property type="entry name" value="6-hairpin_glycosidase_sf"/>
</dbReference>
<feature type="binding site" evidence="4">
    <location>
        <position position="216"/>
    </location>
    <ligand>
        <name>substrate</name>
    </ligand>
</feature>
<feature type="binding site" evidence="4">
    <location>
        <position position="212"/>
    </location>
    <ligand>
        <name>substrate</name>
    </ligand>
</feature>
<proteinExistence type="inferred from homology"/>
<dbReference type="GO" id="GO:0000272">
    <property type="term" value="P:polysaccharide catabolic process"/>
    <property type="evidence" value="ECO:0007669"/>
    <property type="project" value="TreeGrafter"/>
</dbReference>
<organism evidence="5 6">
    <name type="scientific">Algoriphagus antarcticus</name>
    <dbReference type="NCBI Taxonomy" id="238540"/>
    <lineage>
        <taxon>Bacteria</taxon>
        <taxon>Pseudomonadati</taxon>
        <taxon>Bacteroidota</taxon>
        <taxon>Cytophagia</taxon>
        <taxon>Cytophagales</taxon>
        <taxon>Cyclobacteriaceae</taxon>
        <taxon>Algoriphagus</taxon>
    </lineage>
</organism>
<evidence type="ECO:0000313" key="6">
    <source>
        <dbReference type="Proteomes" id="UP000256405"/>
    </source>
</evidence>
<dbReference type="PANTHER" id="PTHR36845">
    <property type="entry name" value="HYDROLASE, PUTATIVE (AFU_ORTHOLOGUE AFUA_7G05090)-RELATED"/>
    <property type="match status" value="1"/>
</dbReference>
<reference evidence="5 6" key="1">
    <citation type="submission" date="2018-08" db="EMBL/GenBank/DDBJ databases">
        <title>Genomic Encyclopedia of Archaeal and Bacterial Type Strains, Phase II (KMG-II): from individual species to whole genera.</title>
        <authorList>
            <person name="Goeker M."/>
        </authorList>
    </citation>
    <scope>NUCLEOTIDE SEQUENCE [LARGE SCALE GENOMIC DNA]</scope>
    <source>
        <strain evidence="5 6">DSM 15986</strain>
    </source>
</reference>
<dbReference type="InterPro" id="IPR052369">
    <property type="entry name" value="UG_Glycosaminoglycan_Hydrolase"/>
</dbReference>
<dbReference type="Pfam" id="PF07470">
    <property type="entry name" value="Glyco_hydro_88"/>
    <property type="match status" value="1"/>
</dbReference>
<evidence type="ECO:0000256" key="2">
    <source>
        <dbReference type="ARBA" id="ARBA00038358"/>
    </source>
</evidence>
<sequence>MKTAEAQLTYSLKNHTDKSTFPRSVKPDGSLNVVPSRDWTSGFYPGSMWYMYDYTKDQKWADSAAAWSAGLESVKFNTHTHDLGFVLYCSFGNGLRLTENPKYAQILLQGSQTLIKRFDPTIGSIRSWDFAPWEYPVIIDNMMNLEMLFWATKYSGDSTFYEVAVKHADTSIKNHFRPDFSSYHVVDYDTITGNVKAKKTHQGYSDDSAWARGQAWALYGFTMVYRETGDKKYLEQAVKIADFYLNHPNLPEDMIPYWDFNAPNIPNEPRDASAAAIAASGLLELSRYSENGANYFAAAEKMLTSLSSPAYMAKPGTNQGFILMHSTGHKPHDSEIDTPISYADYYFLEALKRYRMLNPDQ</sequence>
<evidence type="ECO:0000256" key="3">
    <source>
        <dbReference type="PIRSR" id="PIRSR610905-1"/>
    </source>
</evidence>
<dbReference type="GO" id="GO:0052757">
    <property type="term" value="F:chondroitin hydrolase activity"/>
    <property type="evidence" value="ECO:0007669"/>
    <property type="project" value="TreeGrafter"/>
</dbReference>
<feature type="active site" description="Proton donor" evidence="3">
    <location>
        <position position="140"/>
    </location>
</feature>
<comment type="caution">
    <text evidence="5">The sequence shown here is derived from an EMBL/GenBank/DDBJ whole genome shotgun (WGS) entry which is preliminary data.</text>
</comment>
<keyword evidence="6" id="KW-1185">Reference proteome</keyword>
<feature type="binding site" evidence="4">
    <location>
        <position position="140"/>
    </location>
    <ligand>
        <name>substrate</name>
    </ligand>
</feature>
<evidence type="ECO:0000256" key="1">
    <source>
        <dbReference type="ARBA" id="ARBA00022801"/>
    </source>
</evidence>
<evidence type="ECO:0000256" key="4">
    <source>
        <dbReference type="PIRSR" id="PIRSR610905-2"/>
    </source>
</evidence>
<dbReference type="RefSeq" id="WP_240510967.1">
    <property type="nucleotide sequence ID" value="NZ_MSSW01000050.1"/>
</dbReference>
<dbReference type="AlphaFoldDB" id="A0A3E0DJ01"/>
<dbReference type="EMBL" id="QUNF01000023">
    <property type="protein sequence ID" value="REG82069.1"/>
    <property type="molecule type" value="Genomic_DNA"/>
</dbReference>
<evidence type="ECO:0000313" key="5">
    <source>
        <dbReference type="EMBL" id="REG82069.1"/>
    </source>
</evidence>
<gene>
    <name evidence="5" type="ORF">C8N25_12358</name>
</gene>
<feature type="binding site" evidence="4">
    <location>
        <position position="200"/>
    </location>
    <ligand>
        <name>substrate</name>
    </ligand>
</feature>
<feature type="binding site" evidence="4">
    <location>
        <position position="82"/>
    </location>
    <ligand>
        <name>substrate</name>
    </ligand>
</feature>
<comment type="similarity">
    <text evidence="2">Belongs to the glycosyl hydrolase 88 family.</text>
</comment>
<keyword evidence="1 5" id="KW-0378">Hydrolase</keyword>
<name>A0A3E0DJ01_9BACT</name>
<feature type="active site" description="Nucleophile" evidence="3">
    <location>
        <position position="82"/>
    </location>
</feature>
<dbReference type="Proteomes" id="UP000256405">
    <property type="component" value="Unassembled WGS sequence"/>
</dbReference>
<dbReference type="InterPro" id="IPR012341">
    <property type="entry name" value="6hp_glycosidase-like_sf"/>
</dbReference>
<dbReference type="PANTHER" id="PTHR36845:SF1">
    <property type="entry name" value="HYDROLASE, PUTATIVE (AFU_ORTHOLOGUE AFUA_7G05090)-RELATED"/>
    <property type="match status" value="1"/>
</dbReference>
<dbReference type="Gene3D" id="1.50.10.10">
    <property type="match status" value="1"/>
</dbReference>
<dbReference type="InterPro" id="IPR010905">
    <property type="entry name" value="Glyco_hydro_88"/>
</dbReference>
<protein>
    <submittedName>
        <fullName evidence="5">Glycosyl hydrolase family 88</fullName>
    </submittedName>
</protein>
<accession>A0A3E0DJ01</accession>
<dbReference type="SUPFAM" id="SSF48208">
    <property type="entry name" value="Six-hairpin glycosidases"/>
    <property type="match status" value="1"/>
</dbReference>